<gene>
    <name evidence="1" type="ORF">SSLFYP27_01079</name>
</gene>
<sequence length="117" mass="13835">MGEKVNEENKKLDFDKTKENERKLLIKGYHYCIKYIDEEIKQAIDNGRYRVTIDVFALQITALSNDTGKVNNDTIQAIIHHYKKQGVKAYIHFEEGYRTVNIRKFPEKELIIDWSNV</sequence>
<evidence type="ECO:0000313" key="1">
    <source>
        <dbReference type="EMBL" id="VYT96606.1"/>
    </source>
</evidence>
<dbReference type="AlphaFoldDB" id="A0A6N3B492"/>
<organism evidence="1">
    <name type="scientific">Staphylococcus simulans</name>
    <dbReference type="NCBI Taxonomy" id="1286"/>
    <lineage>
        <taxon>Bacteria</taxon>
        <taxon>Bacillati</taxon>
        <taxon>Bacillota</taxon>
        <taxon>Bacilli</taxon>
        <taxon>Bacillales</taxon>
        <taxon>Staphylococcaceae</taxon>
        <taxon>Staphylococcus</taxon>
    </lineage>
</organism>
<dbReference type="EMBL" id="CACRUO010000027">
    <property type="protein sequence ID" value="VYT96606.1"/>
    <property type="molecule type" value="Genomic_DNA"/>
</dbReference>
<reference evidence="1" key="1">
    <citation type="submission" date="2019-11" db="EMBL/GenBank/DDBJ databases">
        <authorList>
            <person name="Feng L."/>
        </authorList>
    </citation>
    <scope>NUCLEOTIDE SEQUENCE</scope>
    <source>
        <strain evidence="1">SsimulansLFYP27</strain>
    </source>
</reference>
<dbReference type="RefSeq" id="WP_156666644.1">
    <property type="nucleotide sequence ID" value="NZ_CACRUO010000027.1"/>
</dbReference>
<accession>A0A6N3B492</accession>
<proteinExistence type="predicted"/>
<protein>
    <submittedName>
        <fullName evidence="1">Uncharacterized protein</fullName>
    </submittedName>
</protein>
<name>A0A6N3B492_STASI</name>